<dbReference type="AlphaFoldDB" id="A0A225DPL9"/>
<organism evidence="2 3">
    <name type="scientific">Fimbriiglobus ruber</name>
    <dbReference type="NCBI Taxonomy" id="1908690"/>
    <lineage>
        <taxon>Bacteria</taxon>
        <taxon>Pseudomonadati</taxon>
        <taxon>Planctomycetota</taxon>
        <taxon>Planctomycetia</taxon>
        <taxon>Gemmatales</taxon>
        <taxon>Gemmataceae</taxon>
        <taxon>Fimbriiglobus</taxon>
    </lineage>
</organism>
<name>A0A225DPL9_9BACT</name>
<gene>
    <name evidence="2" type="ORF">FRUB_06241</name>
</gene>
<dbReference type="EMBL" id="NIDE01000011">
    <property type="protein sequence ID" value="OWK39159.1"/>
    <property type="molecule type" value="Genomic_DNA"/>
</dbReference>
<dbReference type="Pfam" id="PF07228">
    <property type="entry name" value="SpoIIE"/>
    <property type="match status" value="1"/>
</dbReference>
<dbReference type="Gene3D" id="3.60.40.10">
    <property type="entry name" value="PPM-type phosphatase domain"/>
    <property type="match status" value="1"/>
</dbReference>
<protein>
    <recommendedName>
        <fullName evidence="1">PPM-type phosphatase domain-containing protein</fullName>
    </recommendedName>
</protein>
<accession>A0A225DPL9</accession>
<keyword evidence="3" id="KW-1185">Reference proteome</keyword>
<dbReference type="Proteomes" id="UP000214646">
    <property type="component" value="Unassembled WGS sequence"/>
</dbReference>
<reference evidence="3" key="1">
    <citation type="submission" date="2017-06" db="EMBL/GenBank/DDBJ databases">
        <title>Genome analysis of Fimbriiglobus ruber SP5, the first member of the order Planctomycetales with confirmed chitinolytic capability.</title>
        <authorList>
            <person name="Ravin N.V."/>
            <person name="Rakitin A.L."/>
            <person name="Ivanova A.A."/>
            <person name="Beletsky A.V."/>
            <person name="Kulichevskaya I.S."/>
            <person name="Mardanov A.V."/>
            <person name="Dedysh S.N."/>
        </authorList>
    </citation>
    <scope>NUCLEOTIDE SEQUENCE [LARGE SCALE GENOMIC DNA]</scope>
    <source>
        <strain evidence="3">SP5</strain>
    </source>
</reference>
<sequence>MNQALIALEVEPAPLVGMTYGVLDVRTGAVTVARAGLPPVVRVHAEEPPEPWIGPGPYLGAFDAEFFAREGRLRPGDKLVVASAGGGEELVAAVERHRGLPAQEFAAAVADELAAENPGCAVMAVEMVP</sequence>
<dbReference type="RefSeq" id="WP_238602814.1">
    <property type="nucleotide sequence ID" value="NZ_NIDE01000011.1"/>
</dbReference>
<feature type="domain" description="PPM-type phosphatase" evidence="1">
    <location>
        <begin position="8"/>
        <end position="108"/>
    </location>
</feature>
<comment type="caution">
    <text evidence="2">The sequence shown here is derived from an EMBL/GenBank/DDBJ whole genome shotgun (WGS) entry which is preliminary data.</text>
</comment>
<dbReference type="InterPro" id="IPR036457">
    <property type="entry name" value="PPM-type-like_dom_sf"/>
</dbReference>
<evidence type="ECO:0000313" key="2">
    <source>
        <dbReference type="EMBL" id="OWK39159.1"/>
    </source>
</evidence>
<evidence type="ECO:0000259" key="1">
    <source>
        <dbReference type="Pfam" id="PF07228"/>
    </source>
</evidence>
<proteinExistence type="predicted"/>
<evidence type="ECO:0000313" key="3">
    <source>
        <dbReference type="Proteomes" id="UP000214646"/>
    </source>
</evidence>
<dbReference type="InterPro" id="IPR001932">
    <property type="entry name" value="PPM-type_phosphatase-like_dom"/>
</dbReference>